<reference evidence="3 4" key="1">
    <citation type="submission" date="2017-11" db="EMBL/GenBank/DDBJ databases">
        <title>De-novo sequencing of pomegranate (Punica granatum L.) genome.</title>
        <authorList>
            <person name="Akparov Z."/>
            <person name="Amiraslanov A."/>
            <person name="Hajiyeva S."/>
            <person name="Abbasov M."/>
            <person name="Kaur K."/>
            <person name="Hamwieh A."/>
            <person name="Solovyev V."/>
            <person name="Salamov A."/>
            <person name="Braich B."/>
            <person name="Kosarev P."/>
            <person name="Mahmoud A."/>
            <person name="Hajiyev E."/>
            <person name="Babayeva S."/>
            <person name="Izzatullayeva V."/>
            <person name="Mammadov A."/>
            <person name="Mammadov A."/>
            <person name="Sharifova S."/>
            <person name="Ojaghi J."/>
            <person name="Eynullazada K."/>
            <person name="Bayramov B."/>
            <person name="Abdulazimova A."/>
            <person name="Shahmuradov I."/>
        </authorList>
    </citation>
    <scope>NUCLEOTIDE SEQUENCE [LARGE SCALE GENOMIC DNA]</scope>
    <source>
        <strain evidence="4">cv. AG2017</strain>
        <tissue evidence="3">Leaf</tissue>
    </source>
</reference>
<evidence type="ECO:0000256" key="1">
    <source>
        <dbReference type="SAM" id="MobiDB-lite"/>
    </source>
</evidence>
<protein>
    <recommendedName>
        <fullName evidence="2">Reverse transcriptase Ty1/copia-type domain-containing protein</fullName>
    </recommendedName>
</protein>
<dbReference type="Proteomes" id="UP000233551">
    <property type="component" value="Unassembled WGS sequence"/>
</dbReference>
<keyword evidence="4" id="KW-1185">Reference proteome</keyword>
<feature type="compositionally biased region" description="Basic residues" evidence="1">
    <location>
        <begin position="1"/>
        <end position="20"/>
    </location>
</feature>
<evidence type="ECO:0000259" key="2">
    <source>
        <dbReference type="Pfam" id="PF07727"/>
    </source>
</evidence>
<dbReference type="EMBL" id="PGOL01001684">
    <property type="protein sequence ID" value="PKI55602.1"/>
    <property type="molecule type" value="Genomic_DNA"/>
</dbReference>
<dbReference type="STRING" id="22663.A0A2I0JH77"/>
<comment type="caution">
    <text evidence="3">The sequence shown here is derived from an EMBL/GenBank/DDBJ whole genome shotgun (WGS) entry which is preliminary data.</text>
</comment>
<dbReference type="Pfam" id="PF07727">
    <property type="entry name" value="RVT_2"/>
    <property type="match status" value="1"/>
</dbReference>
<accession>A0A2I0JH77</accession>
<feature type="domain" description="Reverse transcriptase Ty1/copia-type" evidence="2">
    <location>
        <begin position="137"/>
        <end position="313"/>
    </location>
</feature>
<gene>
    <name evidence="3" type="ORF">CRG98_023995</name>
</gene>
<sequence length="325" mass="37148">MAKERRGKAGAARGRTRLVKGRRETLDSTLIRCRVEEEKLSGRTVPTPENPDRFAGSIVPAEDIVGSEVVPVSQNTHKMTTRSKDGTLPPPCFMISYHPFVITMSAELREPQSFAQARKHSAWRATMKEEYTTLLQNNTWDLVPPSPAYNVVGCKWVYHIKQKADDTIDRYKAQLVATRFNQREWVYYSEMFSPVIKSITIWTILSIVVSSHWFIRQLDVKNVFLHDYLNEEVYIAQPPTFVDPSRPDHVCILCCSLYGLKQAPRAWFQRLSTYLQRLGFSDSKADSSLFILRGPQNIVYLLVYVDDIILTGTPEAPFQSIITAL</sequence>
<dbReference type="InterPro" id="IPR013103">
    <property type="entry name" value="RVT_2"/>
</dbReference>
<dbReference type="InterPro" id="IPR043502">
    <property type="entry name" value="DNA/RNA_pol_sf"/>
</dbReference>
<proteinExistence type="predicted"/>
<dbReference type="SUPFAM" id="SSF56672">
    <property type="entry name" value="DNA/RNA polymerases"/>
    <property type="match status" value="1"/>
</dbReference>
<feature type="region of interest" description="Disordered" evidence="1">
    <location>
        <begin position="1"/>
        <end position="23"/>
    </location>
</feature>
<evidence type="ECO:0000313" key="3">
    <source>
        <dbReference type="EMBL" id="PKI55602.1"/>
    </source>
</evidence>
<evidence type="ECO:0000313" key="4">
    <source>
        <dbReference type="Proteomes" id="UP000233551"/>
    </source>
</evidence>
<name>A0A2I0JH77_PUNGR</name>
<dbReference type="AlphaFoldDB" id="A0A2I0JH77"/>
<organism evidence="3 4">
    <name type="scientific">Punica granatum</name>
    <name type="common">Pomegranate</name>
    <dbReference type="NCBI Taxonomy" id="22663"/>
    <lineage>
        <taxon>Eukaryota</taxon>
        <taxon>Viridiplantae</taxon>
        <taxon>Streptophyta</taxon>
        <taxon>Embryophyta</taxon>
        <taxon>Tracheophyta</taxon>
        <taxon>Spermatophyta</taxon>
        <taxon>Magnoliopsida</taxon>
        <taxon>eudicotyledons</taxon>
        <taxon>Gunneridae</taxon>
        <taxon>Pentapetalae</taxon>
        <taxon>rosids</taxon>
        <taxon>malvids</taxon>
        <taxon>Myrtales</taxon>
        <taxon>Lythraceae</taxon>
        <taxon>Punica</taxon>
    </lineage>
</organism>